<dbReference type="Proteomes" id="UP000466554">
    <property type="component" value="Chromosome"/>
</dbReference>
<accession>A0A7I7U9L2</accession>
<name>A0A7I7U9L2_MYCPF</name>
<evidence type="ECO:0000259" key="1">
    <source>
        <dbReference type="Pfam" id="PF06742"/>
    </source>
</evidence>
<dbReference type="Pfam" id="PF06863">
    <property type="entry name" value="DUF1254"/>
    <property type="match status" value="1"/>
</dbReference>
<organism evidence="3 4">
    <name type="scientific">Mycolicibacterium parafortuitum</name>
    <name type="common">Mycobacterium parafortuitum</name>
    <dbReference type="NCBI Taxonomy" id="39692"/>
    <lineage>
        <taxon>Bacteria</taxon>
        <taxon>Bacillati</taxon>
        <taxon>Actinomycetota</taxon>
        <taxon>Actinomycetes</taxon>
        <taxon>Mycobacteriales</taxon>
        <taxon>Mycobacteriaceae</taxon>
        <taxon>Mycolicibacterium</taxon>
    </lineage>
</organism>
<dbReference type="InterPro" id="IPR037049">
    <property type="entry name" value="DUF1214_C_sf"/>
</dbReference>
<feature type="domain" description="DUF1214" evidence="1">
    <location>
        <begin position="216"/>
        <end position="299"/>
    </location>
</feature>
<dbReference type="InterPro" id="IPR037050">
    <property type="entry name" value="DUF1254_sf"/>
</dbReference>
<proteinExistence type="predicted"/>
<dbReference type="InterPro" id="IPR010621">
    <property type="entry name" value="DUF1214"/>
</dbReference>
<dbReference type="Gene3D" id="2.60.40.1610">
    <property type="entry name" value="Domain of unknown function DUF1254"/>
    <property type="match status" value="1"/>
</dbReference>
<dbReference type="EMBL" id="AP022598">
    <property type="protein sequence ID" value="BBY77593.1"/>
    <property type="molecule type" value="Genomic_DNA"/>
</dbReference>
<feature type="domain" description="DUF1254" evidence="2">
    <location>
        <begin position="30"/>
        <end position="83"/>
    </location>
</feature>
<evidence type="ECO:0000259" key="2">
    <source>
        <dbReference type="Pfam" id="PF06863"/>
    </source>
</evidence>
<dbReference type="PANTHER" id="PTHR36509">
    <property type="entry name" value="BLL3101 PROTEIN"/>
    <property type="match status" value="1"/>
</dbReference>
<dbReference type="InterPro" id="IPR010679">
    <property type="entry name" value="DUF1254"/>
</dbReference>
<gene>
    <name evidence="3" type="ORF">MPRF_44920</name>
</gene>
<evidence type="ECO:0008006" key="5">
    <source>
        <dbReference type="Google" id="ProtNLM"/>
    </source>
</evidence>
<dbReference type="SUPFAM" id="SSF160935">
    <property type="entry name" value="VPA0735-like"/>
    <property type="match status" value="1"/>
</dbReference>
<reference evidence="3 4" key="1">
    <citation type="journal article" date="2019" name="Emerg. Microbes Infect.">
        <title>Comprehensive subspecies identification of 175 nontuberculous mycobacteria species based on 7547 genomic profiles.</title>
        <authorList>
            <person name="Matsumoto Y."/>
            <person name="Kinjo T."/>
            <person name="Motooka D."/>
            <person name="Nabeya D."/>
            <person name="Jung N."/>
            <person name="Uechi K."/>
            <person name="Horii T."/>
            <person name="Iida T."/>
            <person name="Fujita J."/>
            <person name="Nakamura S."/>
        </authorList>
    </citation>
    <scope>NUCLEOTIDE SEQUENCE [LARGE SCALE GENOMIC DNA]</scope>
    <source>
        <strain evidence="3 4">JCM 6367</strain>
    </source>
</reference>
<evidence type="ECO:0000313" key="4">
    <source>
        <dbReference type="Proteomes" id="UP000466554"/>
    </source>
</evidence>
<dbReference type="Pfam" id="PF06742">
    <property type="entry name" value="DUF1214"/>
    <property type="match status" value="1"/>
</dbReference>
<dbReference type="AlphaFoldDB" id="A0A7I7U9L2"/>
<evidence type="ECO:0000313" key="3">
    <source>
        <dbReference type="EMBL" id="BBY77593.1"/>
    </source>
</evidence>
<dbReference type="Gene3D" id="2.60.120.600">
    <property type="entry name" value="Domain of unknown function DUF1214, C-terminal domain"/>
    <property type="match status" value="1"/>
</dbReference>
<dbReference type="PANTHER" id="PTHR36509:SF2">
    <property type="entry name" value="BLL3101 PROTEIN"/>
    <property type="match status" value="1"/>
</dbReference>
<sequence length="315" mass="34307">MTVRVTPDNFIRAESDLYFGNVVRDGALGSFTHYRDFGPLDNQLVVRQNRDTLYSTGVFDLDAGPVTVTLPDAGDRFLALQVITEDHYVPAVIYDRGVHTFDRAGIGTRYVMLALRILVDPNDAEDLAAVHALQDAVAVDQDSAGVFEVPDWDPVSQKQVRDPLVALFATLPDTRGMFGAEGQVDPVRRLIGAAAAWGGNPERDALYLTVSPAANDGDTVHRLTVRDVPVDGFWSITVYNADGYFTANPADAYSVNSVTAARDADGAVTVQFGGDPDGVANHLPVTPGWNYLVRLYRPRPQILDGSWTFPEAQRA</sequence>
<protein>
    <recommendedName>
        <fullName evidence="5">Carboxylesterase</fullName>
    </recommendedName>
</protein>
<dbReference type="RefSeq" id="WP_163767931.1">
    <property type="nucleotide sequence ID" value="NZ_AP022598.1"/>
</dbReference>